<dbReference type="EMBL" id="LAZR01009621">
    <property type="protein sequence ID" value="KKM71507.1"/>
    <property type="molecule type" value="Genomic_DNA"/>
</dbReference>
<sequence>IYEKQGTDVTAKKARELAIEHKIPYSHCLADEDGIGGAVVDTNRGFKGFIANSSAFENLVTGEKENYVNLKSQCSYTLAEFVNDHKIAIDIEPDEFVSEVPGLTYEVFKEMLIEELENVKSKNIGKDMKLRVRSKDEVKEDIGRSPDLSDTLMMRMWYEVSPKVGEKSMSSYTPQLREYKGSRF</sequence>
<feature type="non-terminal residue" evidence="1">
    <location>
        <position position="1"/>
    </location>
</feature>
<dbReference type="Gene3D" id="3.30.420.240">
    <property type="match status" value="1"/>
</dbReference>
<accession>A0A0F9MQQ5</accession>
<comment type="caution">
    <text evidence="1">The sequence shown here is derived from an EMBL/GenBank/DDBJ whole genome shotgun (WGS) entry which is preliminary data.</text>
</comment>
<gene>
    <name evidence="1" type="ORF">LCGC14_1429880</name>
</gene>
<evidence type="ECO:0000313" key="1">
    <source>
        <dbReference type="EMBL" id="KKM71507.1"/>
    </source>
</evidence>
<name>A0A0F9MQQ5_9ZZZZ</name>
<dbReference type="AlphaFoldDB" id="A0A0F9MQQ5"/>
<proteinExistence type="predicted"/>
<reference evidence="1" key="1">
    <citation type="journal article" date="2015" name="Nature">
        <title>Complex archaea that bridge the gap between prokaryotes and eukaryotes.</title>
        <authorList>
            <person name="Spang A."/>
            <person name="Saw J.H."/>
            <person name="Jorgensen S.L."/>
            <person name="Zaremba-Niedzwiedzka K."/>
            <person name="Martijn J."/>
            <person name="Lind A.E."/>
            <person name="van Eijk R."/>
            <person name="Schleper C."/>
            <person name="Guy L."/>
            <person name="Ettema T.J."/>
        </authorList>
    </citation>
    <scope>NUCLEOTIDE SEQUENCE</scope>
</reference>
<protein>
    <submittedName>
        <fullName evidence="1">Uncharacterized protein</fullName>
    </submittedName>
</protein>
<organism evidence="1">
    <name type="scientific">marine sediment metagenome</name>
    <dbReference type="NCBI Taxonomy" id="412755"/>
    <lineage>
        <taxon>unclassified sequences</taxon>
        <taxon>metagenomes</taxon>
        <taxon>ecological metagenomes</taxon>
    </lineage>
</organism>